<sequence length="169" mass="18714">MASLLLFLSSPAPVNATVSPLIRSVCKDVLHYKIRNYCVCMKALWPDARIKSASNLKDVGIATLELAKEKANVSLASFNNILSNNDNRDFALCASMYSFVVKRRITRLLNYILEIIQNYHSICMSVVTPKFGSRSDGIQIPNTTHETMVYVDVAVTITSGPSGIFQHAE</sequence>
<dbReference type="Gene3D" id="1.20.140.40">
    <property type="entry name" value="Invertase/pectin methylesterase inhibitor family protein"/>
    <property type="match status" value="1"/>
</dbReference>
<organism evidence="2 3">
    <name type="scientific">Malus domestica</name>
    <name type="common">Apple</name>
    <name type="synonym">Pyrus malus</name>
    <dbReference type="NCBI Taxonomy" id="3750"/>
    <lineage>
        <taxon>Eukaryota</taxon>
        <taxon>Viridiplantae</taxon>
        <taxon>Streptophyta</taxon>
        <taxon>Embryophyta</taxon>
        <taxon>Tracheophyta</taxon>
        <taxon>Spermatophyta</taxon>
        <taxon>Magnoliopsida</taxon>
        <taxon>eudicotyledons</taxon>
        <taxon>Gunneridae</taxon>
        <taxon>Pentapetalae</taxon>
        <taxon>rosids</taxon>
        <taxon>fabids</taxon>
        <taxon>Rosales</taxon>
        <taxon>Rosaceae</taxon>
        <taxon>Amygdaloideae</taxon>
        <taxon>Maleae</taxon>
        <taxon>Malus</taxon>
    </lineage>
</organism>
<dbReference type="Proteomes" id="UP000290289">
    <property type="component" value="Chromosome 10"/>
</dbReference>
<name>A0A498ITN6_MALDO</name>
<evidence type="ECO:0000256" key="1">
    <source>
        <dbReference type="SAM" id="SignalP"/>
    </source>
</evidence>
<keyword evidence="1" id="KW-0732">Signal</keyword>
<dbReference type="EMBL" id="RDQH01000336">
    <property type="protein sequence ID" value="RXH85487.1"/>
    <property type="molecule type" value="Genomic_DNA"/>
</dbReference>
<proteinExistence type="predicted"/>
<gene>
    <name evidence="2" type="ORF">DVH24_009308</name>
</gene>
<dbReference type="AlphaFoldDB" id="A0A498ITN6"/>
<comment type="caution">
    <text evidence="2">The sequence shown here is derived from an EMBL/GenBank/DDBJ whole genome shotgun (WGS) entry which is preliminary data.</text>
</comment>
<evidence type="ECO:0000313" key="2">
    <source>
        <dbReference type="EMBL" id="RXH85487.1"/>
    </source>
</evidence>
<feature type="signal peptide" evidence="1">
    <location>
        <begin position="1"/>
        <end position="16"/>
    </location>
</feature>
<evidence type="ECO:0008006" key="4">
    <source>
        <dbReference type="Google" id="ProtNLM"/>
    </source>
</evidence>
<evidence type="ECO:0000313" key="3">
    <source>
        <dbReference type="Proteomes" id="UP000290289"/>
    </source>
</evidence>
<keyword evidence="3" id="KW-1185">Reference proteome</keyword>
<reference evidence="2 3" key="1">
    <citation type="submission" date="2018-10" db="EMBL/GenBank/DDBJ databases">
        <title>A high-quality apple genome assembly.</title>
        <authorList>
            <person name="Hu J."/>
        </authorList>
    </citation>
    <scope>NUCLEOTIDE SEQUENCE [LARGE SCALE GENOMIC DNA]</scope>
    <source>
        <strain evidence="3">cv. HFTH1</strain>
        <tissue evidence="2">Young leaf</tissue>
    </source>
</reference>
<accession>A0A498ITN6</accession>
<protein>
    <recommendedName>
        <fullName evidence="4">Pectinesterase inhibitor domain-containing protein</fullName>
    </recommendedName>
</protein>
<dbReference type="InterPro" id="IPR035513">
    <property type="entry name" value="Invertase/methylesterase_inhib"/>
</dbReference>
<feature type="chain" id="PRO_5019850840" description="Pectinesterase inhibitor domain-containing protein" evidence="1">
    <location>
        <begin position="17"/>
        <end position="169"/>
    </location>
</feature>
<dbReference type="SUPFAM" id="SSF101148">
    <property type="entry name" value="Plant invertase/pectin methylesterase inhibitor"/>
    <property type="match status" value="1"/>
</dbReference>